<keyword evidence="2" id="KW-1185">Reference proteome</keyword>
<evidence type="ECO:0000313" key="1">
    <source>
        <dbReference type="EMBL" id="MBL3655473.1"/>
    </source>
</evidence>
<dbReference type="EMBL" id="JAESIY010000002">
    <property type="protein sequence ID" value="MBL3655473.1"/>
    <property type="molecule type" value="Genomic_DNA"/>
</dbReference>
<sequence>MMTLAEFKEQLQISLKEELDLGKSMVENEIIAGFDFGVFPWSGYFELSFLTKKEVEEYGDEFKYDIAAWKFYNFNGFQENTEKTIYNLGLWMLNYYKETNDGQLFFNLCAEILKDPEVVGSLNQYNLSDDFEVSVYDPDDADFSNYAVESR</sequence>
<dbReference type="RefSeq" id="WP_202243142.1">
    <property type="nucleotide sequence ID" value="NZ_JAESIY010000002.1"/>
</dbReference>
<proteinExistence type="predicted"/>
<dbReference type="AlphaFoldDB" id="A0A937F7L8"/>
<evidence type="ECO:0000313" key="2">
    <source>
        <dbReference type="Proteomes" id="UP000659388"/>
    </source>
</evidence>
<reference evidence="1" key="1">
    <citation type="submission" date="2021-01" db="EMBL/GenBank/DDBJ databases">
        <title>Fulvivirga kasyanovii gen. nov., sp nov., a novel member of the phylum Bacteroidetes isolated from seawater in a mussel farm.</title>
        <authorList>
            <person name="Zhao L.-H."/>
            <person name="Wang Z.-J."/>
        </authorList>
    </citation>
    <scope>NUCLEOTIDE SEQUENCE</scope>
    <source>
        <strain evidence="1">2943</strain>
    </source>
</reference>
<accession>A0A937F7L8</accession>
<organism evidence="1 2">
    <name type="scientific">Fulvivirga sediminis</name>
    <dbReference type="NCBI Taxonomy" id="2803949"/>
    <lineage>
        <taxon>Bacteria</taxon>
        <taxon>Pseudomonadati</taxon>
        <taxon>Bacteroidota</taxon>
        <taxon>Cytophagia</taxon>
        <taxon>Cytophagales</taxon>
        <taxon>Fulvivirgaceae</taxon>
        <taxon>Fulvivirga</taxon>
    </lineage>
</organism>
<gene>
    <name evidence="1" type="ORF">JL102_04975</name>
</gene>
<comment type="caution">
    <text evidence="1">The sequence shown here is derived from an EMBL/GenBank/DDBJ whole genome shotgun (WGS) entry which is preliminary data.</text>
</comment>
<dbReference type="Proteomes" id="UP000659388">
    <property type="component" value="Unassembled WGS sequence"/>
</dbReference>
<protein>
    <submittedName>
        <fullName evidence="1">Uncharacterized protein</fullName>
    </submittedName>
</protein>
<name>A0A937F7L8_9BACT</name>